<evidence type="ECO:0000313" key="1">
    <source>
        <dbReference type="EMBL" id="KZP19256.1"/>
    </source>
</evidence>
<dbReference type="EMBL" id="KV417565">
    <property type="protein sequence ID" value="KZP19256.1"/>
    <property type="molecule type" value="Genomic_DNA"/>
</dbReference>
<organism evidence="1 2">
    <name type="scientific">Athelia psychrophila</name>
    <dbReference type="NCBI Taxonomy" id="1759441"/>
    <lineage>
        <taxon>Eukaryota</taxon>
        <taxon>Fungi</taxon>
        <taxon>Dikarya</taxon>
        <taxon>Basidiomycota</taxon>
        <taxon>Agaricomycotina</taxon>
        <taxon>Agaricomycetes</taxon>
        <taxon>Agaricomycetidae</taxon>
        <taxon>Atheliales</taxon>
        <taxon>Atheliaceae</taxon>
        <taxon>Athelia</taxon>
    </lineage>
</organism>
<keyword evidence="2" id="KW-1185">Reference proteome</keyword>
<dbReference type="Proteomes" id="UP000076532">
    <property type="component" value="Unassembled WGS sequence"/>
</dbReference>
<sequence length="168" mass="18669">MCSITKTCTYLRTTRGPARQAAYPLAPWIPNAHGRTPIERTTGLCSAADSSFSLRYLTNPCLSKNLKQRYNSSLRRRTCSACMKQDGMHSAGRVWRSDELSHTDDWIHQGPRIHPTGYINIASIPHYAPFALPTSSSRRPDPLLAASARRHAPASTFPLKASFRSGSR</sequence>
<evidence type="ECO:0000313" key="2">
    <source>
        <dbReference type="Proteomes" id="UP000076532"/>
    </source>
</evidence>
<reference evidence="1 2" key="1">
    <citation type="journal article" date="2016" name="Mol. Biol. Evol.">
        <title>Comparative Genomics of Early-Diverging Mushroom-Forming Fungi Provides Insights into the Origins of Lignocellulose Decay Capabilities.</title>
        <authorList>
            <person name="Nagy L.G."/>
            <person name="Riley R."/>
            <person name="Tritt A."/>
            <person name="Adam C."/>
            <person name="Daum C."/>
            <person name="Floudas D."/>
            <person name="Sun H."/>
            <person name="Yadav J.S."/>
            <person name="Pangilinan J."/>
            <person name="Larsson K.H."/>
            <person name="Matsuura K."/>
            <person name="Barry K."/>
            <person name="Labutti K."/>
            <person name="Kuo R."/>
            <person name="Ohm R.A."/>
            <person name="Bhattacharya S.S."/>
            <person name="Shirouzu T."/>
            <person name="Yoshinaga Y."/>
            <person name="Martin F.M."/>
            <person name="Grigoriev I.V."/>
            <person name="Hibbett D.S."/>
        </authorList>
    </citation>
    <scope>NUCLEOTIDE SEQUENCE [LARGE SCALE GENOMIC DNA]</scope>
    <source>
        <strain evidence="1 2">CBS 109695</strain>
    </source>
</reference>
<name>A0A166HUP8_9AGAM</name>
<proteinExistence type="predicted"/>
<accession>A0A166HUP8</accession>
<protein>
    <submittedName>
        <fullName evidence="1">Uncharacterized protein</fullName>
    </submittedName>
</protein>
<gene>
    <name evidence="1" type="ORF">FIBSPDRAFT_567765</name>
</gene>
<dbReference type="AlphaFoldDB" id="A0A166HUP8"/>